<dbReference type="PANTHER" id="PTHR30252:SF0">
    <property type="entry name" value="PEPTIDE TRANSPORTER CSTA"/>
    <property type="match status" value="1"/>
</dbReference>
<dbReference type="Pfam" id="PF02554">
    <property type="entry name" value="CstA"/>
    <property type="match status" value="2"/>
</dbReference>
<feature type="transmembrane region" description="Helical" evidence="7">
    <location>
        <begin position="87"/>
        <end position="110"/>
    </location>
</feature>
<dbReference type="InterPro" id="IPR051605">
    <property type="entry name" value="CstA"/>
</dbReference>
<feature type="transmembrane region" description="Helical" evidence="7">
    <location>
        <begin position="187"/>
        <end position="206"/>
    </location>
</feature>
<keyword evidence="6 7" id="KW-0472">Membrane</keyword>
<dbReference type="GO" id="GO:0009267">
    <property type="term" value="P:cellular response to starvation"/>
    <property type="evidence" value="ECO:0007669"/>
    <property type="project" value="InterPro"/>
</dbReference>
<keyword evidence="3" id="KW-1003">Cell membrane</keyword>
<feature type="domain" description="CstA N-terminal" evidence="8">
    <location>
        <begin position="3"/>
        <end position="339"/>
    </location>
</feature>
<dbReference type="EMBL" id="LJUJ01000004">
    <property type="protein sequence ID" value="KPK64256.1"/>
    <property type="molecule type" value="Genomic_DNA"/>
</dbReference>
<protein>
    <submittedName>
        <fullName evidence="9">Carbon starvation protein CstA</fullName>
    </submittedName>
</protein>
<feature type="transmembrane region" description="Helical" evidence="7">
    <location>
        <begin position="321"/>
        <end position="344"/>
    </location>
</feature>
<reference evidence="9 10" key="1">
    <citation type="journal article" date="2015" name="Microbiome">
        <title>Genomic resolution of linkages in carbon, nitrogen, and sulfur cycling among widespread estuary sediment bacteria.</title>
        <authorList>
            <person name="Baker B.J."/>
            <person name="Lazar C.S."/>
            <person name="Teske A.P."/>
            <person name="Dick G.J."/>
        </authorList>
    </citation>
    <scope>NUCLEOTIDE SEQUENCE [LARGE SCALE GENOMIC DNA]</scope>
    <source>
        <strain evidence="9">SM23_42</strain>
    </source>
</reference>
<evidence type="ECO:0000313" key="9">
    <source>
        <dbReference type="EMBL" id="KPK64256.1"/>
    </source>
</evidence>
<evidence type="ECO:0000256" key="2">
    <source>
        <dbReference type="ARBA" id="ARBA00007755"/>
    </source>
</evidence>
<dbReference type="AlphaFoldDB" id="A0A0S8FU69"/>
<dbReference type="InterPro" id="IPR003706">
    <property type="entry name" value="CstA_N"/>
</dbReference>
<feature type="transmembrane region" description="Helical" evidence="7">
    <location>
        <begin position="506"/>
        <end position="526"/>
    </location>
</feature>
<feature type="transmembrane region" description="Helical" evidence="7">
    <location>
        <begin position="131"/>
        <end position="150"/>
    </location>
</feature>
<feature type="transmembrane region" description="Helical" evidence="7">
    <location>
        <begin position="281"/>
        <end position="301"/>
    </location>
</feature>
<feature type="transmembrane region" description="Helical" evidence="7">
    <location>
        <begin position="479"/>
        <end position="500"/>
    </location>
</feature>
<dbReference type="Proteomes" id="UP000051373">
    <property type="component" value="Unassembled WGS sequence"/>
</dbReference>
<feature type="domain" description="CstA N-terminal" evidence="8">
    <location>
        <begin position="363"/>
        <end position="494"/>
    </location>
</feature>
<feature type="transmembrane region" description="Helical" evidence="7">
    <location>
        <begin position="54"/>
        <end position="81"/>
    </location>
</feature>
<feature type="transmembrane region" description="Helical" evidence="7">
    <location>
        <begin position="377"/>
        <end position="398"/>
    </location>
</feature>
<feature type="transmembrane region" description="Helical" evidence="7">
    <location>
        <begin position="162"/>
        <end position="180"/>
    </location>
</feature>
<proteinExistence type="inferred from homology"/>
<evidence type="ECO:0000256" key="1">
    <source>
        <dbReference type="ARBA" id="ARBA00004651"/>
    </source>
</evidence>
<feature type="transmembrane region" description="Helical" evidence="7">
    <location>
        <begin position="453"/>
        <end position="472"/>
    </location>
</feature>
<dbReference type="STRING" id="1703779.AMJ83_03245"/>
<feature type="transmembrane region" description="Helical" evidence="7">
    <location>
        <begin position="6"/>
        <end position="26"/>
    </location>
</feature>
<feature type="transmembrane region" description="Helical" evidence="7">
    <location>
        <begin position="425"/>
        <end position="447"/>
    </location>
</feature>
<evidence type="ECO:0000256" key="4">
    <source>
        <dbReference type="ARBA" id="ARBA00022692"/>
    </source>
</evidence>
<evidence type="ECO:0000313" key="10">
    <source>
        <dbReference type="Proteomes" id="UP000051373"/>
    </source>
</evidence>
<feature type="transmembrane region" description="Helical" evidence="7">
    <location>
        <begin position="242"/>
        <end position="261"/>
    </location>
</feature>
<evidence type="ECO:0000256" key="6">
    <source>
        <dbReference type="ARBA" id="ARBA00023136"/>
    </source>
</evidence>
<comment type="caution">
    <text evidence="9">The sequence shown here is derived from an EMBL/GenBank/DDBJ whole genome shotgun (WGS) entry which is preliminary data.</text>
</comment>
<keyword evidence="4 7" id="KW-0812">Transmembrane</keyword>
<feature type="transmembrane region" description="Helical" evidence="7">
    <location>
        <begin position="212"/>
        <end position="235"/>
    </location>
</feature>
<dbReference type="PATRIC" id="fig|1703779.3.peg.648"/>
<sequence length="541" mass="59036">MSAITLAVGAIFVFLFAYRIYGGLLGKFFDVDPSRKTPAHESYDGRDYVPAKHWLFLFGHHFASIAGAGPILGPVIAVAIWGWGPAVLWIFLGSIFIGGVHDFSALMVSIREGGRSIAYVAEHALSYKAKLFFSIFLWLTLVLVIAVFAASAAKTLSTTPQVVLPTFGLIVVALLVGILTYKYNLNLVLSTAIGILLLFGLIVLGYHVPINASFHCWLCILLGYAFLSSVLPVNILLQPRDYIASFVLLFGLVFGYVGLFITHPQINVPFYIQWQGAQGNLWPMMFVIIACGAISGFHSLVASGTTAKQLSNEKHARKIGYGAMLTEGLLAVLAILAVSAGLYWKDGPPGLVYPELMKDGNWIATFGTGYGEIIKPMFGALGMLIGVTMLKTFIMTTLDSATRITRYIGEELFGEALGMKLFKNCYFNTLIVIGFALWLSLGSWQAIWPVFGAANQLVAALALFVVTAWLLARNKTLRYTLYPALFMLVTTVIALAYQLLQFIEQGKITLSVIAAVLIVLAIFMLLEVTKVIKKRAGKDSP</sequence>
<evidence type="ECO:0000256" key="3">
    <source>
        <dbReference type="ARBA" id="ARBA00022475"/>
    </source>
</evidence>
<organism evidence="9 10">
    <name type="scientific">candidate division WOR_3 bacterium SM23_42</name>
    <dbReference type="NCBI Taxonomy" id="1703779"/>
    <lineage>
        <taxon>Bacteria</taxon>
        <taxon>Bacteria division WOR-3</taxon>
    </lineage>
</organism>
<accession>A0A0S8FU69</accession>
<keyword evidence="5 7" id="KW-1133">Transmembrane helix</keyword>
<dbReference type="PANTHER" id="PTHR30252">
    <property type="entry name" value="INNER MEMBRANE PEPTIDE TRANSPORTER"/>
    <property type="match status" value="1"/>
</dbReference>
<gene>
    <name evidence="9" type="ORF">AMJ83_03245</name>
</gene>
<evidence type="ECO:0000256" key="7">
    <source>
        <dbReference type="SAM" id="Phobius"/>
    </source>
</evidence>
<comment type="subcellular location">
    <subcellularLocation>
        <location evidence="1">Cell membrane</location>
        <topology evidence="1">Multi-pass membrane protein</topology>
    </subcellularLocation>
</comment>
<evidence type="ECO:0000259" key="8">
    <source>
        <dbReference type="Pfam" id="PF02554"/>
    </source>
</evidence>
<name>A0A0S8FU69_UNCW3</name>
<comment type="similarity">
    <text evidence="2">Belongs to the peptide transporter carbon starvation (CstA) (TC 2.A.114) family.</text>
</comment>
<dbReference type="GO" id="GO:0005886">
    <property type="term" value="C:plasma membrane"/>
    <property type="evidence" value="ECO:0007669"/>
    <property type="project" value="UniProtKB-SubCell"/>
</dbReference>
<evidence type="ECO:0000256" key="5">
    <source>
        <dbReference type="ARBA" id="ARBA00022989"/>
    </source>
</evidence>